<keyword evidence="4" id="KW-0732">Signal</keyword>
<feature type="compositionally biased region" description="Basic and acidic residues" evidence="3">
    <location>
        <begin position="727"/>
        <end position="737"/>
    </location>
</feature>
<dbReference type="Gene3D" id="2.40.10.10">
    <property type="entry name" value="Trypsin-like serine proteases"/>
    <property type="match status" value="2"/>
</dbReference>
<feature type="region of interest" description="Disordered" evidence="3">
    <location>
        <begin position="696"/>
        <end position="791"/>
    </location>
</feature>
<evidence type="ECO:0000313" key="7">
    <source>
        <dbReference type="Proteomes" id="UP000639338"/>
    </source>
</evidence>
<dbReference type="AlphaFoldDB" id="A0A834Y114"/>
<accession>A0A834Y114</accession>
<name>A0A834Y114_APHGI</name>
<organism evidence="6 7">
    <name type="scientific">Aphidius gifuensis</name>
    <name type="common">Parasitoid wasp</name>
    <dbReference type="NCBI Taxonomy" id="684658"/>
    <lineage>
        <taxon>Eukaryota</taxon>
        <taxon>Metazoa</taxon>
        <taxon>Ecdysozoa</taxon>
        <taxon>Arthropoda</taxon>
        <taxon>Hexapoda</taxon>
        <taxon>Insecta</taxon>
        <taxon>Pterygota</taxon>
        <taxon>Neoptera</taxon>
        <taxon>Endopterygota</taxon>
        <taxon>Hymenoptera</taxon>
        <taxon>Apocrita</taxon>
        <taxon>Ichneumonoidea</taxon>
        <taxon>Braconidae</taxon>
        <taxon>Aphidiinae</taxon>
        <taxon>Aphidius</taxon>
    </lineage>
</organism>
<proteinExistence type="inferred from homology"/>
<dbReference type="Pfam" id="PF00089">
    <property type="entry name" value="Trypsin"/>
    <property type="match status" value="1"/>
</dbReference>
<feature type="domain" description="Peptidase S1" evidence="5">
    <location>
        <begin position="91"/>
        <end position="210"/>
    </location>
</feature>
<dbReference type="InterPro" id="IPR043504">
    <property type="entry name" value="Peptidase_S1_PA_chymotrypsin"/>
</dbReference>
<dbReference type="GO" id="GO:0004252">
    <property type="term" value="F:serine-type endopeptidase activity"/>
    <property type="evidence" value="ECO:0007669"/>
    <property type="project" value="InterPro"/>
</dbReference>
<dbReference type="SUPFAM" id="SSF50494">
    <property type="entry name" value="Trypsin-like serine proteases"/>
    <property type="match status" value="2"/>
</dbReference>
<dbReference type="GO" id="GO:0006508">
    <property type="term" value="P:proteolysis"/>
    <property type="evidence" value="ECO:0007669"/>
    <property type="project" value="InterPro"/>
</dbReference>
<sequence length="1083" mass="122606">MNLIKLEYFFFCYLTVFIEVIVGESTDDTVETSPEYLKEIESNEVTPINSTAKLNVNDYWMARAGVISNDLINIQAVIVKDEDADTCLQGIQKSTKRYMMCAGSILTKNRILTSASCLHEALHIRHNVRAPLAVVIAPLKPTVQIIRVTEYRIHPNHNTNPYSTNYSKHNIAILSLACKIEQANYFKIELPKESVGSICRDEDCVVAIYKSTSYTSHVMLQTLAPQIPSVYRKRRQVDSELMKFKKIVETVKRLVKRSTDGSHSCAQTGAAVMRNNTQAAIVAVSCDDRQAEAKWEYTDIYNNEEWIHNILNDWNQTNSNGIPQISGKNGTMTSGLPNKNCGNCVFNFYITVGCKEKGTCPDQNKTEQVPTGSTWNTEVNNAQKPLRRFMPTVDSTYRTRDPFNRRVSRFDNDSVQEEFSKIDTDDTELIDITTMSPWMRKKLESISKYKIIKVPKRIESNEELSNLLKRRQIYSTIQDKKINRKIQRLFKEINKRQTSDPWIVKEFTGREEIMKMHAYIVRDENIPTCCKPAQAASNKRYFMCTGAILTLRHAITTASCMHFADIYEHHIDANLALQIGGITSKPYVIRINRYEMHPKYAYDVDAKDHPTHNLALLYLACSIIPGTAVVPKLPRGIFDDVGHMCCGNECNVITIVQTSKNLQFARILKAKNLPSPRHELPDELDVKNTVSGGYHGSFDSLSDTNPPIRAGRSIKLRSSLTSTSRRSRSDDSTETKKNSKPRNSKKRKKAKNNVDKNVKSTTAKPSAKENNSRRQAEISGSGNSSKNIDKSDMEDYNKLESVITAQLTDMNEASIQKFAQEIVDATMKQLNNTVGKNNSVLTTNKSEEASLLAKIISNSNGNSSIDDIARAFTTVITRNNNALSASSGLNVNLDELPSPPAKYVKCPPLGTPIIIENTLVGMVAYTCDDVQSWVEWKYVSISQNLIWIQKRLNSIQRHAPPVDCENKGNNWQNDENVGPRSLTNTRNNLSWPPRSVPKQKSAYDEYLERIRPIRQFGDDNVVNNTYQAGNADELLRYQKMEQTRRMNERNLRFGNDDNQGNTCYRRADGSLDCRTTANKYALQ</sequence>
<evidence type="ECO:0000313" key="6">
    <source>
        <dbReference type="EMBL" id="KAF7994621.1"/>
    </source>
</evidence>
<dbReference type="InterPro" id="IPR009003">
    <property type="entry name" value="Peptidase_S1_PA"/>
</dbReference>
<evidence type="ECO:0000256" key="2">
    <source>
        <dbReference type="ARBA" id="ARBA00024195"/>
    </source>
</evidence>
<evidence type="ECO:0000256" key="1">
    <source>
        <dbReference type="ARBA" id="ARBA00023157"/>
    </source>
</evidence>
<gene>
    <name evidence="6" type="ORF">HCN44_004093</name>
</gene>
<feature type="chain" id="PRO_5032922515" description="Peptidase S1 domain-containing protein" evidence="4">
    <location>
        <begin position="24"/>
        <end position="1083"/>
    </location>
</feature>
<feature type="signal peptide" evidence="4">
    <location>
        <begin position="1"/>
        <end position="23"/>
    </location>
</feature>
<dbReference type="EMBL" id="JACMRX010000002">
    <property type="protein sequence ID" value="KAF7994621.1"/>
    <property type="molecule type" value="Genomic_DNA"/>
</dbReference>
<evidence type="ECO:0000259" key="5">
    <source>
        <dbReference type="Pfam" id="PF00089"/>
    </source>
</evidence>
<feature type="compositionally biased region" description="Polar residues" evidence="3">
    <location>
        <begin position="967"/>
        <end position="988"/>
    </location>
</feature>
<feature type="region of interest" description="Disordered" evidence="3">
    <location>
        <begin position="963"/>
        <end position="988"/>
    </location>
</feature>
<comment type="similarity">
    <text evidence="2">Belongs to the peptidase S1 family. CLIP subfamily.</text>
</comment>
<evidence type="ECO:0000256" key="4">
    <source>
        <dbReference type="SAM" id="SignalP"/>
    </source>
</evidence>
<dbReference type="Proteomes" id="UP000639338">
    <property type="component" value="Unassembled WGS sequence"/>
</dbReference>
<protein>
    <recommendedName>
        <fullName evidence="5">Peptidase S1 domain-containing protein</fullName>
    </recommendedName>
</protein>
<evidence type="ECO:0000256" key="3">
    <source>
        <dbReference type="SAM" id="MobiDB-lite"/>
    </source>
</evidence>
<feature type="compositionally biased region" description="Basic and acidic residues" evidence="3">
    <location>
        <begin position="766"/>
        <end position="776"/>
    </location>
</feature>
<comment type="caution">
    <text evidence="6">The sequence shown here is derived from an EMBL/GenBank/DDBJ whole genome shotgun (WGS) entry which is preliminary data.</text>
</comment>
<keyword evidence="1" id="KW-1015">Disulfide bond</keyword>
<dbReference type="InterPro" id="IPR001254">
    <property type="entry name" value="Trypsin_dom"/>
</dbReference>
<reference evidence="6 7" key="1">
    <citation type="submission" date="2020-08" db="EMBL/GenBank/DDBJ databases">
        <title>Aphidius gifuensis genome sequencing and assembly.</title>
        <authorList>
            <person name="Du Z."/>
        </authorList>
    </citation>
    <scope>NUCLEOTIDE SEQUENCE [LARGE SCALE GENOMIC DNA]</scope>
    <source>
        <strain evidence="6">YNYX2018</strain>
        <tissue evidence="6">Adults</tissue>
    </source>
</reference>
<keyword evidence="7" id="KW-1185">Reference proteome</keyword>
<feature type="compositionally biased region" description="Basic residues" evidence="3">
    <location>
        <begin position="738"/>
        <end position="751"/>
    </location>
</feature>
<dbReference type="OrthoDB" id="7726766at2759"/>
<dbReference type="PANTHER" id="PTHR24256">
    <property type="entry name" value="TRYPTASE-RELATED"/>
    <property type="match status" value="1"/>
</dbReference>
<dbReference type="InterPro" id="IPR051487">
    <property type="entry name" value="Ser/Thr_Proteases_Immune/Dev"/>
</dbReference>